<proteinExistence type="predicted"/>
<dbReference type="Proteomes" id="UP000037939">
    <property type="component" value="Unassembled WGS sequence"/>
</dbReference>
<reference evidence="2 3" key="1">
    <citation type="submission" date="2015-07" db="EMBL/GenBank/DDBJ databases">
        <title>Draft genome sequence of the Amantichitinum ursilacus IGB-41, a new chitin-degrading bacterium.</title>
        <authorList>
            <person name="Kirstahler P."/>
            <person name="Guenther M."/>
            <person name="Grumaz C."/>
            <person name="Rupp S."/>
            <person name="Zibek S."/>
            <person name="Sohn K."/>
        </authorList>
    </citation>
    <scope>NUCLEOTIDE SEQUENCE [LARGE SCALE GENOMIC DNA]</scope>
    <source>
        <strain evidence="2 3">IGB-41</strain>
    </source>
</reference>
<protein>
    <submittedName>
        <fullName evidence="2">Uncharacterized protein</fullName>
    </submittedName>
</protein>
<evidence type="ECO:0000313" key="2">
    <source>
        <dbReference type="EMBL" id="KPC50434.1"/>
    </source>
</evidence>
<gene>
    <name evidence="2" type="ORF">WG78_17540</name>
</gene>
<accession>A0A0N0GLS5</accession>
<keyword evidence="3" id="KW-1185">Reference proteome</keyword>
<keyword evidence="1" id="KW-0732">Signal</keyword>
<organism evidence="2 3">
    <name type="scientific">Amantichitinum ursilacus</name>
    <dbReference type="NCBI Taxonomy" id="857265"/>
    <lineage>
        <taxon>Bacteria</taxon>
        <taxon>Pseudomonadati</taxon>
        <taxon>Pseudomonadota</taxon>
        <taxon>Betaproteobacteria</taxon>
        <taxon>Neisseriales</taxon>
        <taxon>Chitinibacteraceae</taxon>
        <taxon>Amantichitinum</taxon>
    </lineage>
</organism>
<dbReference type="AlphaFoldDB" id="A0A0N0GLS5"/>
<evidence type="ECO:0000256" key="1">
    <source>
        <dbReference type="SAM" id="SignalP"/>
    </source>
</evidence>
<feature type="chain" id="PRO_5005849633" evidence="1">
    <location>
        <begin position="25"/>
        <end position="42"/>
    </location>
</feature>
<dbReference type="EMBL" id="LAQT01000029">
    <property type="protein sequence ID" value="KPC50434.1"/>
    <property type="molecule type" value="Genomic_DNA"/>
</dbReference>
<feature type="signal peptide" evidence="1">
    <location>
        <begin position="1"/>
        <end position="24"/>
    </location>
</feature>
<sequence length="42" mass="4000">MQMRKTLTSLALIAAALIGGMAYAGDSSSDAPTASAPAGSGS</sequence>
<name>A0A0N0GLS5_9NEIS</name>
<evidence type="ECO:0000313" key="3">
    <source>
        <dbReference type="Proteomes" id="UP000037939"/>
    </source>
</evidence>
<comment type="caution">
    <text evidence="2">The sequence shown here is derived from an EMBL/GenBank/DDBJ whole genome shotgun (WGS) entry which is preliminary data.</text>
</comment>